<evidence type="ECO:0000256" key="3">
    <source>
        <dbReference type="ARBA" id="ARBA00012513"/>
    </source>
</evidence>
<evidence type="ECO:0000256" key="1">
    <source>
        <dbReference type="ARBA" id="ARBA00004123"/>
    </source>
</evidence>
<evidence type="ECO:0000256" key="7">
    <source>
        <dbReference type="ARBA" id="ARBA00022763"/>
    </source>
</evidence>
<dbReference type="PROSITE" id="PS51190">
    <property type="entry name" value="FATC"/>
    <property type="match status" value="1"/>
</dbReference>
<sequence>MYLLRKIRCVPPSENSSFVNFKVSNARDLTQDVPKCVCISKASLVTPAQYQSCLRYTLLAKLAPNWNKAGQWLIQGRDFLMQAGYANAVSKCLNIFFLFKFCVENQPLVTKLQVLKEKLLPRHPPVFKEWFLRTFQDPTSWYNARVSYARTAAVMSMVGYILGLGDRHGENILFDSTNGDCVHVDFNCLFNKGTTFEWPERVPFRLTHNMIDAMGPMGYEGIFRKASEVTLRVMRTQMDPLMSVLKPFIYDPLVEWSKPVKPQGQRSALVPGQRSIVIDTGEINNEQAMKHVQDIEDRLKGILKNEPKQGGQAKPKSVALSIEGHVNHLINDATDEKNQCQMYIGWAAYL</sequence>
<keyword evidence="6" id="KW-0547">Nucleotide-binding</keyword>
<dbReference type="PANTHER" id="PTHR11139:SF69">
    <property type="entry name" value="SERINE_THREONINE-PROTEIN KINASE ATR"/>
    <property type="match status" value="1"/>
</dbReference>
<dbReference type="InterPro" id="IPR000403">
    <property type="entry name" value="PI3/4_kinase_cat_dom"/>
</dbReference>
<dbReference type="Pfam" id="PF02260">
    <property type="entry name" value="FATC"/>
    <property type="match status" value="1"/>
</dbReference>
<dbReference type="InterPro" id="IPR050517">
    <property type="entry name" value="DDR_Repair_Kinase"/>
</dbReference>
<comment type="subcellular location">
    <subcellularLocation>
        <location evidence="1">Nucleus</location>
    </subcellularLocation>
</comment>
<feature type="domain" description="FATC" evidence="14">
    <location>
        <begin position="318"/>
        <end position="350"/>
    </location>
</feature>
<evidence type="ECO:0000256" key="5">
    <source>
        <dbReference type="ARBA" id="ARBA00022679"/>
    </source>
</evidence>
<reference evidence="15" key="1">
    <citation type="submission" date="2018-11" db="EMBL/GenBank/DDBJ databases">
        <authorList>
            <person name="Alioto T."/>
            <person name="Alioto T."/>
        </authorList>
    </citation>
    <scope>NUCLEOTIDE SEQUENCE</scope>
</reference>
<evidence type="ECO:0000256" key="9">
    <source>
        <dbReference type="ARBA" id="ARBA00022840"/>
    </source>
</evidence>
<dbReference type="OrthoDB" id="381190at2759"/>
<evidence type="ECO:0000313" key="16">
    <source>
        <dbReference type="Proteomes" id="UP000596742"/>
    </source>
</evidence>
<gene>
    <name evidence="15" type="ORF">MGAL_10B028840</name>
</gene>
<dbReference type="InterPro" id="IPR031643">
    <property type="entry name" value="DUF4708"/>
</dbReference>
<dbReference type="InterPro" id="IPR036940">
    <property type="entry name" value="PI3/4_kinase_cat_sf"/>
</dbReference>
<dbReference type="FunFam" id="1.10.1070.11:FF:000009">
    <property type="entry name" value="Putative serine/threonine-protein kinase ATR"/>
    <property type="match status" value="1"/>
</dbReference>
<organism evidence="15 16">
    <name type="scientific">Mytilus galloprovincialis</name>
    <name type="common">Mediterranean mussel</name>
    <dbReference type="NCBI Taxonomy" id="29158"/>
    <lineage>
        <taxon>Eukaryota</taxon>
        <taxon>Metazoa</taxon>
        <taxon>Spiralia</taxon>
        <taxon>Lophotrochozoa</taxon>
        <taxon>Mollusca</taxon>
        <taxon>Bivalvia</taxon>
        <taxon>Autobranchia</taxon>
        <taxon>Pteriomorphia</taxon>
        <taxon>Mytilida</taxon>
        <taxon>Mytiloidea</taxon>
        <taxon>Mytilidae</taxon>
        <taxon>Mytilinae</taxon>
        <taxon>Mytilus</taxon>
    </lineage>
</organism>
<dbReference type="EMBL" id="UYJE01007046">
    <property type="protein sequence ID" value="VDI51370.1"/>
    <property type="molecule type" value="Genomic_DNA"/>
</dbReference>
<evidence type="ECO:0000256" key="8">
    <source>
        <dbReference type="ARBA" id="ARBA00022777"/>
    </source>
</evidence>
<keyword evidence="5 15" id="KW-0808">Transferase</keyword>
<dbReference type="Proteomes" id="UP000596742">
    <property type="component" value="Unassembled WGS sequence"/>
</dbReference>
<evidence type="ECO:0000256" key="2">
    <source>
        <dbReference type="ARBA" id="ARBA00010769"/>
    </source>
</evidence>
<dbReference type="GO" id="GO:0004674">
    <property type="term" value="F:protein serine/threonine kinase activity"/>
    <property type="evidence" value="ECO:0007669"/>
    <property type="project" value="UniProtKB-KW"/>
</dbReference>
<keyword evidence="11" id="KW-0539">Nucleus</keyword>
<dbReference type="PROSITE" id="PS00916">
    <property type="entry name" value="PI3_4_KINASE_2"/>
    <property type="match status" value="1"/>
</dbReference>
<dbReference type="SMART" id="SM01343">
    <property type="entry name" value="FATC"/>
    <property type="match status" value="1"/>
</dbReference>
<dbReference type="GO" id="GO:0005694">
    <property type="term" value="C:chromosome"/>
    <property type="evidence" value="ECO:0007669"/>
    <property type="project" value="TreeGrafter"/>
</dbReference>
<evidence type="ECO:0000259" key="14">
    <source>
        <dbReference type="PROSITE" id="PS51190"/>
    </source>
</evidence>
<dbReference type="Pfam" id="PF00454">
    <property type="entry name" value="PI3_PI4_kinase"/>
    <property type="match status" value="1"/>
</dbReference>
<dbReference type="EC" id="2.7.11.1" evidence="3"/>
<evidence type="ECO:0000259" key="13">
    <source>
        <dbReference type="PROSITE" id="PS50290"/>
    </source>
</evidence>
<dbReference type="InterPro" id="IPR018936">
    <property type="entry name" value="PI3/4_kinase_CS"/>
</dbReference>
<evidence type="ECO:0000256" key="10">
    <source>
        <dbReference type="ARBA" id="ARBA00023204"/>
    </source>
</evidence>
<dbReference type="GO" id="GO:0005524">
    <property type="term" value="F:ATP binding"/>
    <property type="evidence" value="ECO:0007669"/>
    <property type="project" value="UniProtKB-KW"/>
</dbReference>
<dbReference type="SUPFAM" id="SSF56112">
    <property type="entry name" value="Protein kinase-like (PK-like)"/>
    <property type="match status" value="1"/>
</dbReference>
<accession>A0A8B6FN04</accession>
<dbReference type="AlphaFoldDB" id="A0A8B6FN04"/>
<keyword evidence="9" id="KW-0067">ATP-binding</keyword>
<evidence type="ECO:0000313" key="15">
    <source>
        <dbReference type="EMBL" id="VDI51370.1"/>
    </source>
</evidence>
<protein>
    <recommendedName>
        <fullName evidence="12">Serine/threonine-protein kinase ATR</fullName>
        <ecNumber evidence="3">2.7.11.1</ecNumber>
    </recommendedName>
</protein>
<feature type="domain" description="PI3K/PI4K catalytic" evidence="13">
    <location>
        <begin position="1"/>
        <end position="300"/>
    </location>
</feature>
<dbReference type="InterPro" id="IPR003152">
    <property type="entry name" value="FATC_dom"/>
</dbReference>
<evidence type="ECO:0000256" key="6">
    <source>
        <dbReference type="ARBA" id="ARBA00022741"/>
    </source>
</evidence>
<dbReference type="PANTHER" id="PTHR11139">
    <property type="entry name" value="ATAXIA TELANGIECTASIA MUTATED ATM -RELATED"/>
    <property type="match status" value="1"/>
</dbReference>
<evidence type="ECO:0000256" key="4">
    <source>
        <dbReference type="ARBA" id="ARBA00022527"/>
    </source>
</evidence>
<dbReference type="Pfam" id="PF15813">
    <property type="entry name" value="DUF4708"/>
    <property type="match status" value="1"/>
</dbReference>
<dbReference type="InterPro" id="IPR011009">
    <property type="entry name" value="Kinase-like_dom_sf"/>
</dbReference>
<dbReference type="GO" id="GO:0000723">
    <property type="term" value="P:telomere maintenance"/>
    <property type="evidence" value="ECO:0007669"/>
    <property type="project" value="TreeGrafter"/>
</dbReference>
<keyword evidence="16" id="KW-1185">Reference proteome</keyword>
<dbReference type="PROSITE" id="PS50290">
    <property type="entry name" value="PI3_4_KINASE_3"/>
    <property type="match status" value="1"/>
</dbReference>
<dbReference type="GO" id="GO:0005634">
    <property type="term" value="C:nucleus"/>
    <property type="evidence" value="ECO:0007669"/>
    <property type="project" value="UniProtKB-SubCell"/>
</dbReference>
<keyword evidence="4" id="KW-0723">Serine/threonine-protein kinase</keyword>
<dbReference type="GO" id="GO:0006281">
    <property type="term" value="P:DNA repair"/>
    <property type="evidence" value="ECO:0007669"/>
    <property type="project" value="UniProtKB-KW"/>
</dbReference>
<proteinExistence type="inferred from homology"/>
<keyword evidence="10" id="KW-0234">DNA repair</keyword>
<name>A0A8B6FN04_MYTGA</name>
<comment type="caution">
    <text evidence="15">The sequence shown here is derived from an EMBL/GenBank/DDBJ whole genome shotgun (WGS) entry which is preliminary data.</text>
</comment>
<keyword evidence="7" id="KW-0227">DNA damage</keyword>
<dbReference type="SMART" id="SM00146">
    <property type="entry name" value="PI3Kc"/>
    <property type="match status" value="1"/>
</dbReference>
<evidence type="ECO:0000256" key="12">
    <source>
        <dbReference type="ARBA" id="ARBA00024420"/>
    </source>
</evidence>
<comment type="similarity">
    <text evidence="2">Belongs to the PI3/PI4-kinase family. ATM subfamily.</text>
</comment>
<evidence type="ECO:0000256" key="11">
    <source>
        <dbReference type="ARBA" id="ARBA00023242"/>
    </source>
</evidence>
<dbReference type="GO" id="GO:0000077">
    <property type="term" value="P:DNA damage checkpoint signaling"/>
    <property type="evidence" value="ECO:0007669"/>
    <property type="project" value="TreeGrafter"/>
</dbReference>
<keyword evidence="8 15" id="KW-0418">Kinase</keyword>
<dbReference type="Gene3D" id="1.10.1070.11">
    <property type="entry name" value="Phosphatidylinositol 3-/4-kinase, catalytic domain"/>
    <property type="match status" value="1"/>
</dbReference>